<dbReference type="GO" id="GO:0005634">
    <property type="term" value="C:nucleus"/>
    <property type="evidence" value="ECO:0007669"/>
    <property type="project" value="UniProtKB-SubCell"/>
</dbReference>
<evidence type="ECO:0000256" key="6">
    <source>
        <dbReference type="SAM" id="MobiDB-lite"/>
    </source>
</evidence>
<evidence type="ECO:0000256" key="2">
    <source>
        <dbReference type="ARBA" id="ARBA00023015"/>
    </source>
</evidence>
<evidence type="ECO:0000256" key="5">
    <source>
        <dbReference type="ARBA" id="ARBA00023242"/>
    </source>
</evidence>
<comment type="subcellular location">
    <subcellularLocation>
        <location evidence="1">Nucleus</location>
    </subcellularLocation>
</comment>
<dbReference type="InterPro" id="IPR015300">
    <property type="entry name" value="DNA-bd_pseudobarrel_sf"/>
</dbReference>
<evidence type="ECO:0000313" key="9">
    <source>
        <dbReference type="Proteomes" id="UP001372338"/>
    </source>
</evidence>
<organism evidence="8 9">
    <name type="scientific">Crotalaria pallida</name>
    <name type="common">Smooth rattlebox</name>
    <name type="synonym">Crotalaria striata</name>
    <dbReference type="NCBI Taxonomy" id="3830"/>
    <lineage>
        <taxon>Eukaryota</taxon>
        <taxon>Viridiplantae</taxon>
        <taxon>Streptophyta</taxon>
        <taxon>Embryophyta</taxon>
        <taxon>Tracheophyta</taxon>
        <taxon>Spermatophyta</taxon>
        <taxon>Magnoliopsida</taxon>
        <taxon>eudicotyledons</taxon>
        <taxon>Gunneridae</taxon>
        <taxon>Pentapetalae</taxon>
        <taxon>rosids</taxon>
        <taxon>fabids</taxon>
        <taxon>Fabales</taxon>
        <taxon>Fabaceae</taxon>
        <taxon>Papilionoideae</taxon>
        <taxon>50 kb inversion clade</taxon>
        <taxon>genistoids sensu lato</taxon>
        <taxon>core genistoids</taxon>
        <taxon>Crotalarieae</taxon>
        <taxon>Crotalaria</taxon>
    </lineage>
</organism>
<dbReference type="Proteomes" id="UP001372338">
    <property type="component" value="Unassembled WGS sequence"/>
</dbReference>
<dbReference type="PROSITE" id="PS50863">
    <property type="entry name" value="B3"/>
    <property type="match status" value="3"/>
</dbReference>
<feature type="compositionally biased region" description="Acidic residues" evidence="6">
    <location>
        <begin position="557"/>
        <end position="570"/>
    </location>
</feature>
<keyword evidence="9" id="KW-1185">Reference proteome</keyword>
<evidence type="ECO:0000313" key="8">
    <source>
        <dbReference type="EMBL" id="KAK7257895.1"/>
    </source>
</evidence>
<keyword evidence="2" id="KW-0805">Transcription regulation</keyword>
<feature type="domain" description="TF-B3" evidence="7">
    <location>
        <begin position="203"/>
        <end position="300"/>
    </location>
</feature>
<dbReference type="SUPFAM" id="SSF101936">
    <property type="entry name" value="DNA-binding pseudobarrel domain"/>
    <property type="match status" value="5"/>
</dbReference>
<comment type="caution">
    <text evidence="8">The sequence shown here is derived from an EMBL/GenBank/DDBJ whole genome shotgun (WGS) entry which is preliminary data.</text>
</comment>
<dbReference type="InterPro" id="IPR003340">
    <property type="entry name" value="B3_DNA-bd"/>
</dbReference>
<dbReference type="Gene3D" id="2.40.330.10">
    <property type="entry name" value="DNA-binding pseudobarrel domain"/>
    <property type="match status" value="5"/>
</dbReference>
<dbReference type="CDD" id="cd10017">
    <property type="entry name" value="B3_DNA"/>
    <property type="match status" value="4"/>
</dbReference>
<reference evidence="8 9" key="1">
    <citation type="submission" date="2024-01" db="EMBL/GenBank/DDBJ databases">
        <title>The genomes of 5 underutilized Papilionoideae crops provide insights into root nodulation and disease resistanc.</title>
        <authorList>
            <person name="Yuan L."/>
        </authorList>
    </citation>
    <scope>NUCLEOTIDE SEQUENCE [LARGE SCALE GENOMIC DNA]</scope>
    <source>
        <strain evidence="8">ZHUSHIDOU_FW_LH</strain>
        <tissue evidence="8">Leaf</tissue>
    </source>
</reference>
<dbReference type="Pfam" id="PF02362">
    <property type="entry name" value="B3"/>
    <property type="match status" value="3"/>
</dbReference>
<evidence type="ECO:0000256" key="3">
    <source>
        <dbReference type="ARBA" id="ARBA00023125"/>
    </source>
</evidence>
<keyword evidence="5" id="KW-0539">Nucleus</keyword>
<feature type="domain" description="TF-B3" evidence="7">
    <location>
        <begin position="427"/>
        <end position="522"/>
    </location>
</feature>
<feature type="domain" description="TF-B3" evidence="7">
    <location>
        <begin position="1"/>
        <end position="77"/>
    </location>
</feature>
<accession>A0AAN9EN68</accession>
<dbReference type="EMBL" id="JAYWIO010000006">
    <property type="protein sequence ID" value="KAK7257895.1"/>
    <property type="molecule type" value="Genomic_DNA"/>
</dbReference>
<evidence type="ECO:0000259" key="7">
    <source>
        <dbReference type="PROSITE" id="PS50863"/>
    </source>
</evidence>
<protein>
    <recommendedName>
        <fullName evidence="7">TF-B3 domain-containing protein</fullName>
    </recommendedName>
</protein>
<keyword evidence="3" id="KW-0238">DNA-binding</keyword>
<dbReference type="AlphaFoldDB" id="A0AAN9EN68"/>
<keyword evidence="4" id="KW-0804">Transcription</keyword>
<dbReference type="PANTHER" id="PTHR31920:SF37">
    <property type="entry name" value="B3 DOMAIN-CONTAINING TRANSCRIPTION FACTOR VRN1"/>
    <property type="match status" value="1"/>
</dbReference>
<dbReference type="SMART" id="SM01019">
    <property type="entry name" value="B3"/>
    <property type="match status" value="4"/>
</dbReference>
<gene>
    <name evidence="8" type="ORF">RIF29_32208</name>
</gene>
<sequence length="726" mass="82583">MPKKFVKKYGNKLSSVATLVLPSGDDWLVSLKEVDGKLWFTDGWHEFMVHYSICAGCLLVFKYEGDTIFNVSIFNLSAFEVDYRDKGVGKGKQFSVSKGKEIGNDSCPPCPSLAIKSNVLEGGLDQKILCGNCSGILNSRINIDSNNNDAVKCQARPRSTQDVGIQFNGNEIDGIMQLLNQAGAKQTKRKQPSQKFKPSNPHCHIVMKPSFISRNYFLHVPASFASKYLHGISKFITLQDSDGKQWPVRCITTGMRTTAKLSKGWRDFARDNRLEEGDVCVFELVEKKNVVLKVTIFRGAVQTAHTLRMHYVLSTEKTTKKLAQHNLSALKMIIPEFVKYLDEDLSSNAILVGPSNDQCQVTIFREEDNMYMQHGWPQFLTNNLVVPDELLLFTYIGENCFRVQIFGINGRERLNFECASTSQIKYPSFVKVFLPQLHSGRLLIPFAFVTQTRLEESLPKEVILRNYNGKGWNVEASYIDNKMYFDNGWKLFVEENSLEVANNIVFQYDGTNEFKFKIYELSGCEKIRRENEGLDEVENDCMMDIVEVAEEVKDDPREEEEEKEDFDDESEDVYVRGYRHRAGKARGKRGAARSSATRNNGIGAERYVQLENPYFIAKVNKGRAKELHIPNILIKDYSLTLPQTITLVGCKHDVGESEETHNHINSGMGIGKVFEWNDSRVGIKGWARFCKKNKINRKEDKCICEFAIGEDQQVQMLVHIVKNGLL</sequence>
<evidence type="ECO:0000256" key="1">
    <source>
        <dbReference type="ARBA" id="ARBA00004123"/>
    </source>
</evidence>
<dbReference type="GO" id="GO:0003677">
    <property type="term" value="F:DNA binding"/>
    <property type="evidence" value="ECO:0007669"/>
    <property type="project" value="UniProtKB-KW"/>
</dbReference>
<dbReference type="PANTHER" id="PTHR31920">
    <property type="entry name" value="B3 DOMAIN-CONTAINING"/>
    <property type="match status" value="1"/>
</dbReference>
<proteinExistence type="predicted"/>
<evidence type="ECO:0000256" key="4">
    <source>
        <dbReference type="ARBA" id="ARBA00023163"/>
    </source>
</evidence>
<name>A0AAN9EN68_CROPI</name>
<feature type="region of interest" description="Disordered" evidence="6">
    <location>
        <begin position="551"/>
        <end position="570"/>
    </location>
</feature>
<dbReference type="InterPro" id="IPR050655">
    <property type="entry name" value="Plant_B3_domain"/>
</dbReference>